<evidence type="ECO:0000256" key="1">
    <source>
        <dbReference type="SAM" id="MobiDB-lite"/>
    </source>
</evidence>
<dbReference type="EMBL" id="AP035884">
    <property type="protein sequence ID" value="BFP55353.1"/>
    <property type="molecule type" value="Genomic_DNA"/>
</dbReference>
<feature type="compositionally biased region" description="Pro residues" evidence="1">
    <location>
        <begin position="296"/>
        <end position="306"/>
    </location>
</feature>
<keyword evidence="2" id="KW-1133">Transmembrane helix</keyword>
<sequence>MNPHRKIRVSTGMNPAMSRPVQGGLTVTALVFVPLLAVAGSDELRATLDFTTGVLSLVSLSAAVAWGLLATDRLFLSTRQRIVCQGIHRATAVASLGFLLLHGTVKVALGHVALIGALIPFGLGVTGTAGLIGFGSLAGLLMVVTAATGALRSAFAQPSPKAARLGQSLASPRDSGGIAGRWRALHALAYPAWCAALIHGLYAGRAPATWVVVMYGLCLAGVAGALCVRLLPRPTKRRIADRISELLGEGPPAAPDPVLRESSPAGAEPWSDPAAWSEPDRDLRGTPVRPRTLSAPIPPAGPPPTAIPGGLHEAPTETLYGSRSPLYEPPPRSADRIAFGPPENREDPTELSELSGRGQGKTPGQGPGPRLGTGPGIAAGYRAVSLGGGPSLPPESRWPAPSPAPPAQAQHGPPGQEPPTYTPQEHTYATPSYGTPEYGTPEHGTPTYEASEYRSPSYGTPEHGAPSVGTPEHGSPSLGTPEHGGGAPAAYPPPAEPSSSPVASQDPAPAAGPGHNASAPFTPPFPSPSPSAAPRAEPEAGPFSAPPAGEPWHAPAGDRQ</sequence>
<keyword evidence="2 3" id="KW-0812">Transmembrane</keyword>
<feature type="compositionally biased region" description="Gly residues" evidence="1">
    <location>
        <begin position="357"/>
        <end position="377"/>
    </location>
</feature>
<feature type="transmembrane region" description="Helical" evidence="2">
    <location>
        <begin position="208"/>
        <end position="231"/>
    </location>
</feature>
<feature type="compositionally biased region" description="Pro residues" evidence="1">
    <location>
        <begin position="521"/>
        <end position="531"/>
    </location>
</feature>
<name>A0AB33KU43_9ACTN</name>
<evidence type="ECO:0000256" key="2">
    <source>
        <dbReference type="SAM" id="Phobius"/>
    </source>
</evidence>
<dbReference type="AlphaFoldDB" id="A0AB33KU43"/>
<feature type="region of interest" description="Disordered" evidence="1">
    <location>
        <begin position="247"/>
        <end position="560"/>
    </location>
</feature>
<protein>
    <submittedName>
        <fullName evidence="3">Ferric reductase-like transmembrane domain-containing protein</fullName>
    </submittedName>
</protein>
<feature type="transmembrane region" description="Helical" evidence="2">
    <location>
        <begin position="50"/>
        <end position="69"/>
    </location>
</feature>
<feature type="compositionally biased region" description="Low complexity" evidence="1">
    <location>
        <begin position="532"/>
        <end position="543"/>
    </location>
</feature>
<accession>A0AB33KU43</accession>
<evidence type="ECO:0000313" key="3">
    <source>
        <dbReference type="EMBL" id="BFP55353.1"/>
    </source>
</evidence>
<keyword evidence="2" id="KW-0472">Membrane</keyword>
<gene>
    <name evidence="3" type="ORF">SCMC78_51600</name>
</gene>
<organism evidence="3">
    <name type="scientific">Streptomyces sp. CMC78</name>
    <dbReference type="NCBI Taxonomy" id="3231512"/>
    <lineage>
        <taxon>Bacteria</taxon>
        <taxon>Bacillati</taxon>
        <taxon>Actinomycetota</taxon>
        <taxon>Actinomycetes</taxon>
        <taxon>Kitasatosporales</taxon>
        <taxon>Streptomycetaceae</taxon>
        <taxon>Streptomyces</taxon>
    </lineage>
</organism>
<feature type="transmembrane region" description="Helical" evidence="2">
    <location>
        <begin position="184"/>
        <end position="202"/>
    </location>
</feature>
<feature type="transmembrane region" description="Helical" evidence="2">
    <location>
        <begin position="90"/>
        <end position="119"/>
    </location>
</feature>
<proteinExistence type="predicted"/>
<feature type="compositionally biased region" description="Polar residues" evidence="1">
    <location>
        <begin position="422"/>
        <end position="433"/>
    </location>
</feature>
<dbReference type="KEGG" id="stcm:SCMC78_51600"/>
<feature type="transmembrane region" description="Helical" evidence="2">
    <location>
        <begin position="131"/>
        <end position="151"/>
    </location>
</feature>
<reference evidence="3" key="1">
    <citation type="submission" date="2024-07" db="EMBL/GenBank/DDBJ databases">
        <title>Complete genome sequences of cellulolytic bacteria, Kitasatospora sp. CMC57 and Streptomyces sp. CMC78, isolated from Japanese agricultural soil.</title>
        <authorList>
            <person name="Hashimoto T."/>
            <person name="Ito M."/>
            <person name="Iwamoto M."/>
            <person name="Fukahori D."/>
            <person name="Shoda T."/>
            <person name="Sakoda M."/>
            <person name="Morohoshi T."/>
            <person name="Mitsuboshi M."/>
            <person name="Nishizawa T."/>
        </authorList>
    </citation>
    <scope>NUCLEOTIDE SEQUENCE</scope>
    <source>
        <strain evidence="3">CMC78</strain>
    </source>
</reference>